<dbReference type="EMBL" id="GBRH01192193">
    <property type="protein sequence ID" value="JAE05703.1"/>
    <property type="molecule type" value="Transcribed_RNA"/>
</dbReference>
<accession>A0A0A9FBS3</accession>
<protein>
    <submittedName>
        <fullName evidence="1">Uncharacterized protein</fullName>
    </submittedName>
</protein>
<dbReference type="AlphaFoldDB" id="A0A0A9FBS3"/>
<evidence type="ECO:0000313" key="1">
    <source>
        <dbReference type="EMBL" id="JAE05703.1"/>
    </source>
</evidence>
<proteinExistence type="predicted"/>
<organism evidence="1">
    <name type="scientific">Arundo donax</name>
    <name type="common">Giant reed</name>
    <name type="synonym">Donax arundinaceus</name>
    <dbReference type="NCBI Taxonomy" id="35708"/>
    <lineage>
        <taxon>Eukaryota</taxon>
        <taxon>Viridiplantae</taxon>
        <taxon>Streptophyta</taxon>
        <taxon>Embryophyta</taxon>
        <taxon>Tracheophyta</taxon>
        <taxon>Spermatophyta</taxon>
        <taxon>Magnoliopsida</taxon>
        <taxon>Liliopsida</taxon>
        <taxon>Poales</taxon>
        <taxon>Poaceae</taxon>
        <taxon>PACMAD clade</taxon>
        <taxon>Arundinoideae</taxon>
        <taxon>Arundineae</taxon>
        <taxon>Arundo</taxon>
    </lineage>
</organism>
<reference evidence="1" key="1">
    <citation type="submission" date="2014-09" db="EMBL/GenBank/DDBJ databases">
        <authorList>
            <person name="Magalhaes I.L.F."/>
            <person name="Oliveira U."/>
            <person name="Santos F.R."/>
            <person name="Vidigal T.H.D.A."/>
            <person name="Brescovit A.D."/>
            <person name="Santos A.J."/>
        </authorList>
    </citation>
    <scope>NUCLEOTIDE SEQUENCE</scope>
    <source>
        <tissue evidence="1">Shoot tissue taken approximately 20 cm above the soil surface</tissue>
    </source>
</reference>
<sequence length="30" mass="3630">MYCCSGCSEQQAYYRELNEVWLINKSWLLV</sequence>
<name>A0A0A9FBS3_ARUDO</name>
<reference evidence="1" key="2">
    <citation type="journal article" date="2015" name="Data Brief">
        <title>Shoot transcriptome of the giant reed, Arundo donax.</title>
        <authorList>
            <person name="Barrero R.A."/>
            <person name="Guerrero F.D."/>
            <person name="Moolhuijzen P."/>
            <person name="Goolsby J.A."/>
            <person name="Tidwell J."/>
            <person name="Bellgard S.E."/>
            <person name="Bellgard M.I."/>
        </authorList>
    </citation>
    <scope>NUCLEOTIDE SEQUENCE</scope>
    <source>
        <tissue evidence="1">Shoot tissue taken approximately 20 cm above the soil surface</tissue>
    </source>
</reference>